<keyword evidence="5" id="KW-1185">Reference proteome</keyword>
<sequence length="175" mass="19320">MISIQAYNFNQAQAKIDQLCHLLIDSVGQGASIGFLPPLSQAEVTAYWQAIIGDLQTEQRILLVALQDDQIVGSVQLDLPSKANASHRAEVQKLLVHSQFQRRGIAQQLMNALEIHAQAQGRWLLVLDTRQGDKAEPLYRKLGYQAAGAIPNFAQSADGTTHATIFFYRELAPNV</sequence>
<feature type="domain" description="N-acetyltransferase" evidence="3">
    <location>
        <begin position="22"/>
        <end position="172"/>
    </location>
</feature>
<dbReference type="InParanoid" id="A9B5R6"/>
<dbReference type="InterPro" id="IPR050832">
    <property type="entry name" value="Bact_Acetyltransf"/>
</dbReference>
<dbReference type="KEGG" id="hau:Haur_1656"/>
<dbReference type="Gene3D" id="3.40.630.30">
    <property type="match status" value="1"/>
</dbReference>
<dbReference type="PANTHER" id="PTHR43877">
    <property type="entry name" value="AMINOALKYLPHOSPHONATE N-ACETYLTRANSFERASE-RELATED-RELATED"/>
    <property type="match status" value="1"/>
</dbReference>
<dbReference type="Pfam" id="PF13508">
    <property type="entry name" value="Acetyltransf_7"/>
    <property type="match status" value="1"/>
</dbReference>
<dbReference type="AlphaFoldDB" id="A9B5R6"/>
<proteinExistence type="predicted"/>
<evidence type="ECO:0000313" key="4">
    <source>
        <dbReference type="EMBL" id="ABX04299.1"/>
    </source>
</evidence>
<evidence type="ECO:0000256" key="2">
    <source>
        <dbReference type="ARBA" id="ARBA00023315"/>
    </source>
</evidence>
<dbReference type="SUPFAM" id="SSF55729">
    <property type="entry name" value="Acyl-CoA N-acyltransferases (Nat)"/>
    <property type="match status" value="1"/>
</dbReference>
<reference evidence="4 5" key="1">
    <citation type="journal article" date="2011" name="Stand. Genomic Sci.">
        <title>Complete genome sequence of the filamentous gliding predatory bacterium Herpetosiphon aurantiacus type strain (114-95(T)).</title>
        <authorList>
            <person name="Kiss H."/>
            <person name="Nett M."/>
            <person name="Domin N."/>
            <person name="Martin K."/>
            <person name="Maresca J.A."/>
            <person name="Copeland A."/>
            <person name="Lapidus A."/>
            <person name="Lucas S."/>
            <person name="Berry K.W."/>
            <person name="Glavina Del Rio T."/>
            <person name="Dalin E."/>
            <person name="Tice H."/>
            <person name="Pitluck S."/>
            <person name="Richardson P."/>
            <person name="Bruce D."/>
            <person name="Goodwin L."/>
            <person name="Han C."/>
            <person name="Detter J.C."/>
            <person name="Schmutz J."/>
            <person name="Brettin T."/>
            <person name="Land M."/>
            <person name="Hauser L."/>
            <person name="Kyrpides N.C."/>
            <person name="Ivanova N."/>
            <person name="Goker M."/>
            <person name="Woyke T."/>
            <person name="Klenk H.P."/>
            <person name="Bryant D.A."/>
        </authorList>
    </citation>
    <scope>NUCLEOTIDE SEQUENCE [LARGE SCALE GENOMIC DNA]</scope>
    <source>
        <strain evidence="5">ATCC 23779 / DSM 785 / 114-95</strain>
    </source>
</reference>
<dbReference type="PROSITE" id="PS51186">
    <property type="entry name" value="GNAT"/>
    <property type="match status" value="1"/>
</dbReference>
<dbReference type="STRING" id="316274.Haur_1656"/>
<evidence type="ECO:0000259" key="3">
    <source>
        <dbReference type="PROSITE" id="PS51186"/>
    </source>
</evidence>
<dbReference type="eggNOG" id="COG0456">
    <property type="taxonomic scope" value="Bacteria"/>
</dbReference>
<dbReference type="InterPro" id="IPR016181">
    <property type="entry name" value="Acyl_CoA_acyltransferase"/>
</dbReference>
<dbReference type="HOGENOM" id="CLU_077728_1_1_0"/>
<evidence type="ECO:0000313" key="5">
    <source>
        <dbReference type="Proteomes" id="UP000000787"/>
    </source>
</evidence>
<evidence type="ECO:0000256" key="1">
    <source>
        <dbReference type="ARBA" id="ARBA00022679"/>
    </source>
</evidence>
<protein>
    <submittedName>
        <fullName evidence="4">GCN5-related N-acetyltransferase</fullName>
    </submittedName>
</protein>
<name>A9B5R6_HERA2</name>
<dbReference type="Proteomes" id="UP000000787">
    <property type="component" value="Chromosome"/>
</dbReference>
<dbReference type="InterPro" id="IPR000182">
    <property type="entry name" value="GNAT_dom"/>
</dbReference>
<dbReference type="EMBL" id="CP000875">
    <property type="protein sequence ID" value="ABX04299.1"/>
    <property type="molecule type" value="Genomic_DNA"/>
</dbReference>
<dbReference type="GO" id="GO:0016747">
    <property type="term" value="F:acyltransferase activity, transferring groups other than amino-acyl groups"/>
    <property type="evidence" value="ECO:0007669"/>
    <property type="project" value="InterPro"/>
</dbReference>
<gene>
    <name evidence="4" type="ordered locus">Haur_1656</name>
</gene>
<accession>A9B5R6</accession>
<dbReference type="CDD" id="cd04301">
    <property type="entry name" value="NAT_SF"/>
    <property type="match status" value="1"/>
</dbReference>
<dbReference type="BioCyc" id="HAUR316274:GHYA-1680-MONOMER"/>
<organism evidence="4 5">
    <name type="scientific">Herpetosiphon aurantiacus (strain ATCC 23779 / DSM 785 / 114-95)</name>
    <dbReference type="NCBI Taxonomy" id="316274"/>
    <lineage>
        <taxon>Bacteria</taxon>
        <taxon>Bacillati</taxon>
        <taxon>Chloroflexota</taxon>
        <taxon>Chloroflexia</taxon>
        <taxon>Herpetosiphonales</taxon>
        <taxon>Herpetosiphonaceae</taxon>
        <taxon>Herpetosiphon</taxon>
    </lineage>
</organism>
<keyword evidence="2" id="KW-0012">Acyltransferase</keyword>
<keyword evidence="1" id="KW-0808">Transferase</keyword>